<proteinExistence type="predicted"/>
<evidence type="ECO:0008006" key="4">
    <source>
        <dbReference type="Google" id="ProtNLM"/>
    </source>
</evidence>
<dbReference type="EMBL" id="CP016428">
    <property type="protein sequence ID" value="ANV99756.1"/>
    <property type="molecule type" value="Genomic_DNA"/>
</dbReference>
<keyword evidence="1" id="KW-0472">Membrane</keyword>
<dbReference type="OrthoDB" id="681113at2"/>
<feature type="transmembrane region" description="Helical" evidence="1">
    <location>
        <begin position="45"/>
        <end position="72"/>
    </location>
</feature>
<organism evidence="2 3">
    <name type="scientific">Bradyrhizobium icense</name>
    <dbReference type="NCBI Taxonomy" id="1274631"/>
    <lineage>
        <taxon>Bacteria</taxon>
        <taxon>Pseudomonadati</taxon>
        <taxon>Pseudomonadota</taxon>
        <taxon>Alphaproteobacteria</taxon>
        <taxon>Hyphomicrobiales</taxon>
        <taxon>Nitrobacteraceae</taxon>
        <taxon>Bradyrhizobium</taxon>
    </lineage>
</organism>
<reference evidence="2 3" key="1">
    <citation type="submission" date="2016-07" db="EMBL/GenBank/DDBJ databases">
        <title>Complete genome sequence of Bradyrhizobium icense LMTR 13T, a potential inoculant strain isolated from lima bean (Phaseolus lunatus) in Peru.</title>
        <authorList>
            <person name="Ormeno-Orrillo E."/>
            <person name="Duran D."/>
            <person name="Rogel M.A."/>
            <person name="Rey L."/>
            <person name="Imperial J."/>
            <person name="Ruiz-Argueso T."/>
            <person name="Martinez-Romero E."/>
        </authorList>
    </citation>
    <scope>NUCLEOTIDE SEQUENCE [LARGE SCALE GENOMIC DNA]</scope>
    <source>
        <strain evidence="2 3">LMTR 13</strain>
    </source>
</reference>
<protein>
    <recommendedName>
        <fullName evidence="4">Sulfatase N-terminal domain-containing protein</fullName>
    </recommendedName>
</protein>
<feature type="transmembrane region" description="Helical" evidence="1">
    <location>
        <begin position="103"/>
        <end position="128"/>
    </location>
</feature>
<keyword evidence="1" id="KW-1133">Transmembrane helix</keyword>
<evidence type="ECO:0000313" key="2">
    <source>
        <dbReference type="EMBL" id="ANV99756.1"/>
    </source>
</evidence>
<sequence>MQASAKPDRARINSVLWGIATLALHPFLFAGTSVVRLYATNLRGLYIADLLAALGAALAAAALLFLAFASVLGGSRAKAAILASAAVVVGLFYGDIVDAVNQYAGLGLTPVAALPLMIAVSAVIFAAVAWPRIDFSPANVVLNGIALMIFVVPVWQIASYSWQTSRTAHLAPAAVDEASAAQRSVIVDAAAANNTPRQLFYFIFDRYGSQPVLADYYGFDNSDLVGFLKEKGFYVASNSRANYLKTAHSLASTFHMGYLDFLTEDPRSRTGDWRPLYDMLKDHRVGRFLKSRDHKFIQFGSWWGPTQSNPHADENHSFGLSEFNYWYLRGTIVAPIVDALAPDNTVAKRLKSDLGQCYRVPRQIEKIKEIARRGDKAFVFAHVLVPHDPYVFGSDGRCPSVDQVERTDTEKYVEQVRYANSLIKDVVSALLATDGPKPVIVIQSDEGPFPPRYRSEDRSWLDATIDELREKMGILNAFYFSDGDYRDLNPQVTSVNTFRIVFDKYFGTELKRLPERTYAFPDTFRIYDFHDITDVLRDGTD</sequence>
<feature type="transmembrane region" description="Helical" evidence="1">
    <location>
        <begin position="79"/>
        <end position="97"/>
    </location>
</feature>
<feature type="transmembrane region" description="Helical" evidence="1">
    <location>
        <begin position="140"/>
        <end position="162"/>
    </location>
</feature>
<dbReference type="InterPro" id="IPR017850">
    <property type="entry name" value="Alkaline_phosphatase_core_sf"/>
</dbReference>
<dbReference type="STRING" id="1274631.LMTR13_05765"/>
<name>A0A1B1UAH4_9BRAD</name>
<evidence type="ECO:0000256" key="1">
    <source>
        <dbReference type="SAM" id="Phobius"/>
    </source>
</evidence>
<keyword evidence="3" id="KW-1185">Reference proteome</keyword>
<dbReference type="AlphaFoldDB" id="A0A1B1UAH4"/>
<dbReference type="KEGG" id="bic:LMTR13_05765"/>
<feature type="transmembrane region" description="Helical" evidence="1">
    <location>
        <begin position="12"/>
        <end position="39"/>
    </location>
</feature>
<dbReference type="Proteomes" id="UP000092839">
    <property type="component" value="Chromosome"/>
</dbReference>
<dbReference type="SUPFAM" id="SSF53649">
    <property type="entry name" value="Alkaline phosphatase-like"/>
    <property type="match status" value="1"/>
</dbReference>
<accession>A0A1B1UAH4</accession>
<keyword evidence="1" id="KW-0812">Transmembrane</keyword>
<dbReference type="Gene3D" id="3.40.720.10">
    <property type="entry name" value="Alkaline Phosphatase, subunit A"/>
    <property type="match status" value="1"/>
</dbReference>
<evidence type="ECO:0000313" key="3">
    <source>
        <dbReference type="Proteomes" id="UP000092839"/>
    </source>
</evidence>
<gene>
    <name evidence="2" type="ORF">LMTR13_05765</name>
</gene>